<comment type="caution">
    <text evidence="1">The sequence shown here is derived from an EMBL/GenBank/DDBJ whole genome shotgun (WGS) entry which is preliminary data.</text>
</comment>
<dbReference type="EMBL" id="CM044708">
    <property type="protein sequence ID" value="KAI5651123.1"/>
    <property type="molecule type" value="Genomic_DNA"/>
</dbReference>
<accession>A0ACB9ZU40</accession>
<evidence type="ECO:0000313" key="2">
    <source>
        <dbReference type="Proteomes" id="UP001060085"/>
    </source>
</evidence>
<gene>
    <name evidence="1" type="ORF">M9H77_37128</name>
</gene>
<dbReference type="Proteomes" id="UP001060085">
    <property type="component" value="Linkage Group LG08"/>
</dbReference>
<name>A0ACB9ZU40_CATRO</name>
<protein>
    <submittedName>
        <fullName evidence="1">Uncharacterized protein</fullName>
    </submittedName>
</protein>
<organism evidence="1 2">
    <name type="scientific">Catharanthus roseus</name>
    <name type="common">Madagascar periwinkle</name>
    <name type="synonym">Vinca rosea</name>
    <dbReference type="NCBI Taxonomy" id="4058"/>
    <lineage>
        <taxon>Eukaryota</taxon>
        <taxon>Viridiplantae</taxon>
        <taxon>Streptophyta</taxon>
        <taxon>Embryophyta</taxon>
        <taxon>Tracheophyta</taxon>
        <taxon>Spermatophyta</taxon>
        <taxon>Magnoliopsida</taxon>
        <taxon>eudicotyledons</taxon>
        <taxon>Gunneridae</taxon>
        <taxon>Pentapetalae</taxon>
        <taxon>asterids</taxon>
        <taxon>lamiids</taxon>
        <taxon>Gentianales</taxon>
        <taxon>Apocynaceae</taxon>
        <taxon>Rauvolfioideae</taxon>
        <taxon>Vinceae</taxon>
        <taxon>Catharanthinae</taxon>
        <taxon>Catharanthus</taxon>
    </lineage>
</organism>
<proteinExistence type="predicted"/>
<reference evidence="2" key="1">
    <citation type="journal article" date="2023" name="Nat. Plants">
        <title>Single-cell RNA sequencing provides a high-resolution roadmap for understanding the multicellular compartmentation of specialized metabolism.</title>
        <authorList>
            <person name="Sun S."/>
            <person name="Shen X."/>
            <person name="Li Y."/>
            <person name="Li Y."/>
            <person name="Wang S."/>
            <person name="Li R."/>
            <person name="Zhang H."/>
            <person name="Shen G."/>
            <person name="Guo B."/>
            <person name="Wei J."/>
            <person name="Xu J."/>
            <person name="St-Pierre B."/>
            <person name="Chen S."/>
            <person name="Sun C."/>
        </authorList>
    </citation>
    <scope>NUCLEOTIDE SEQUENCE [LARGE SCALE GENOMIC DNA]</scope>
</reference>
<evidence type="ECO:0000313" key="1">
    <source>
        <dbReference type="EMBL" id="KAI5651123.1"/>
    </source>
</evidence>
<keyword evidence="2" id="KW-1185">Reference proteome</keyword>
<sequence length="513" mass="57629">MEAAFVQQGDCISSSFRLWNHRPTSLVVSRVSILVRNKHRNARFSNMCSASNSDTLVAGRIQEEKKKSSNVVSKKEDEYGDLKSWMHKNGLPPCKVVLKDKPSHNAKHSPIHYVAASEDLQAGDVAFSVPNSLVVTLERVLGNETVAELLTTNKLSELACLALYLMYEKKQGKKSFWYPYIRELDRQRGRGQLAVESPLLWSQAELNYLTGSPTKAEVLERAEGIKREYNELDTVWFMAGSLFQQYPYDIPTEAFSYEIFKQAFVAVQSCVVHLQKVSLARRFALVPLGPPLLSYRSNCKAMLTAVDDAVQLVVDRPYKAGEPIVVWCGPQPNSKLLINYGFVDEDNSHDRLVLQAALSTEDPQYQEKRMAAQRNGKLSLQTFHVYAGKERDAVLDMLPYLRLGYVSDASEMQSVLSSQGPICPVSPCMERAVLDQLVDFFNRRLAGYPTTLAEDETLLAERNLDPKKRVATQLVRLEKRILSACLQATVDLIDLLPDHSVSPCPAPYVPILK</sequence>